<evidence type="ECO:0000259" key="6">
    <source>
        <dbReference type="SMART" id="SM00382"/>
    </source>
</evidence>
<comment type="similarity">
    <text evidence="1">Belongs to the AAA ATPase family. PCH2 subfamily.</text>
</comment>
<keyword evidence="3 5" id="KW-0067">ATP-binding</keyword>
<feature type="domain" description="AAA+ ATPase" evidence="6">
    <location>
        <begin position="153"/>
        <end position="305"/>
    </location>
</feature>
<dbReference type="EMBL" id="KK107144">
    <property type="protein sequence ID" value="EZA57516.1"/>
    <property type="molecule type" value="Genomic_DNA"/>
</dbReference>
<dbReference type="InterPro" id="IPR003593">
    <property type="entry name" value="AAA+_ATPase"/>
</dbReference>
<dbReference type="Proteomes" id="UP000279307">
    <property type="component" value="Chromosome 3"/>
</dbReference>
<gene>
    <name evidence="8" type="ORF">DMN91_002709</name>
    <name evidence="7" type="ORF">X777_02050</name>
</gene>
<keyword evidence="4" id="KW-0469">Meiosis</keyword>
<evidence type="ECO:0000313" key="8">
    <source>
        <dbReference type="EMBL" id="RLU24620.1"/>
    </source>
</evidence>
<dbReference type="Pfam" id="PF00004">
    <property type="entry name" value="AAA"/>
    <property type="match status" value="1"/>
</dbReference>
<keyword evidence="9" id="KW-1185">Reference proteome</keyword>
<organism evidence="7 9">
    <name type="scientific">Ooceraea biroi</name>
    <name type="common">Clonal raider ant</name>
    <name type="synonym">Cerapachys biroi</name>
    <dbReference type="NCBI Taxonomy" id="2015173"/>
    <lineage>
        <taxon>Eukaryota</taxon>
        <taxon>Metazoa</taxon>
        <taxon>Ecdysozoa</taxon>
        <taxon>Arthropoda</taxon>
        <taxon>Hexapoda</taxon>
        <taxon>Insecta</taxon>
        <taxon>Pterygota</taxon>
        <taxon>Neoptera</taxon>
        <taxon>Endopterygota</taxon>
        <taxon>Hymenoptera</taxon>
        <taxon>Apocrita</taxon>
        <taxon>Aculeata</taxon>
        <taxon>Formicoidea</taxon>
        <taxon>Formicidae</taxon>
        <taxon>Dorylinae</taxon>
        <taxon>Ooceraea</taxon>
    </lineage>
</organism>
<dbReference type="GO" id="GO:0007131">
    <property type="term" value="P:reciprocal meiotic recombination"/>
    <property type="evidence" value="ECO:0007669"/>
    <property type="project" value="TreeGrafter"/>
</dbReference>
<accession>A0A026WPD3</accession>
<dbReference type="FunFam" id="3.40.50.300:FF:000680">
    <property type="entry name" value="pachytene checkpoint protein 2 homolog"/>
    <property type="match status" value="1"/>
</dbReference>
<evidence type="ECO:0000256" key="1">
    <source>
        <dbReference type="ARBA" id="ARBA00007271"/>
    </source>
</evidence>
<name>A0A026WPD3_OOCBI</name>
<dbReference type="SUPFAM" id="SSF52540">
    <property type="entry name" value="P-loop containing nucleoside triphosphate hydrolases"/>
    <property type="match status" value="1"/>
</dbReference>
<dbReference type="GO" id="GO:0005524">
    <property type="term" value="F:ATP binding"/>
    <property type="evidence" value="ECO:0007669"/>
    <property type="project" value="UniProtKB-KW"/>
</dbReference>
<evidence type="ECO:0000313" key="9">
    <source>
        <dbReference type="Proteomes" id="UP000053097"/>
    </source>
</evidence>
<dbReference type="Gene3D" id="3.40.50.300">
    <property type="entry name" value="P-loop containing nucleotide triphosphate hydrolases"/>
    <property type="match status" value="1"/>
</dbReference>
<dbReference type="GO" id="GO:0016887">
    <property type="term" value="F:ATP hydrolysis activity"/>
    <property type="evidence" value="ECO:0007669"/>
    <property type="project" value="InterPro"/>
</dbReference>
<dbReference type="AlphaFoldDB" id="A0A026WPD3"/>
<dbReference type="InterPro" id="IPR044539">
    <property type="entry name" value="Pch2-like"/>
</dbReference>
<protein>
    <submittedName>
        <fullName evidence="7">Thyroid receptor-interacting protein</fullName>
    </submittedName>
</protein>
<dbReference type="PANTHER" id="PTHR45991:SF1">
    <property type="entry name" value="PACHYTENE CHECKPOINT PROTEIN 2 HOMOLOG"/>
    <property type="match status" value="1"/>
</dbReference>
<evidence type="ECO:0000256" key="2">
    <source>
        <dbReference type="ARBA" id="ARBA00022741"/>
    </source>
</evidence>
<evidence type="ECO:0000256" key="5">
    <source>
        <dbReference type="RuleBase" id="RU003651"/>
    </source>
</evidence>
<dbReference type="SMART" id="SM00382">
    <property type="entry name" value="AAA"/>
    <property type="match status" value="1"/>
</dbReference>
<reference evidence="8" key="3">
    <citation type="submission" date="2018-07" db="EMBL/GenBank/DDBJ databases">
        <authorList>
            <person name="Mckenzie S.K."/>
            <person name="Kronauer D.J.C."/>
        </authorList>
    </citation>
    <scope>NUCLEOTIDE SEQUENCE</scope>
    <source>
        <strain evidence="8">Clonal line C1</strain>
    </source>
</reference>
<dbReference type="PANTHER" id="PTHR45991">
    <property type="entry name" value="PACHYTENE CHECKPOINT PROTEIN 2"/>
    <property type="match status" value="1"/>
</dbReference>
<dbReference type="PROSITE" id="PS00674">
    <property type="entry name" value="AAA"/>
    <property type="match status" value="1"/>
</dbReference>
<keyword evidence="7" id="KW-0675">Receptor</keyword>
<reference evidence="8 10" key="2">
    <citation type="journal article" date="2018" name="Genome Res.">
        <title>The genomic architecture and molecular evolution of ant odorant receptors.</title>
        <authorList>
            <person name="McKenzie S.K."/>
            <person name="Kronauer D.J.C."/>
        </authorList>
    </citation>
    <scope>NUCLEOTIDE SEQUENCE [LARGE SCALE GENOMIC DNA]</scope>
    <source>
        <strain evidence="8">Clonal line C1</strain>
    </source>
</reference>
<dbReference type="Pfam" id="PF23242">
    <property type="entry name" value="AAA_lid_TRIP13_C"/>
    <property type="match status" value="1"/>
</dbReference>
<dbReference type="InterPro" id="IPR058249">
    <property type="entry name" value="Pch2_C"/>
</dbReference>
<dbReference type="GO" id="GO:0005694">
    <property type="term" value="C:chromosome"/>
    <property type="evidence" value="ECO:0007669"/>
    <property type="project" value="TreeGrafter"/>
</dbReference>
<dbReference type="GO" id="GO:0051598">
    <property type="term" value="P:meiotic recombination checkpoint signaling"/>
    <property type="evidence" value="ECO:0007669"/>
    <property type="project" value="TreeGrafter"/>
</dbReference>
<dbReference type="OMA" id="NVCDSVQ"/>
<dbReference type="EMBL" id="QOIP01000003">
    <property type="protein sequence ID" value="RLU24620.1"/>
    <property type="molecule type" value="Genomic_DNA"/>
</dbReference>
<dbReference type="InterPro" id="IPR001270">
    <property type="entry name" value="ClpA/B"/>
</dbReference>
<reference evidence="7 9" key="1">
    <citation type="journal article" date="2014" name="Curr. Biol.">
        <title>The genome of the clonal raider ant Cerapachys biroi.</title>
        <authorList>
            <person name="Oxley P.R."/>
            <person name="Ji L."/>
            <person name="Fetter-Pruneda I."/>
            <person name="McKenzie S.K."/>
            <person name="Li C."/>
            <person name="Hu H."/>
            <person name="Zhang G."/>
            <person name="Kronauer D.J."/>
        </authorList>
    </citation>
    <scope>NUCLEOTIDE SEQUENCE [LARGE SCALE GENOMIC DNA]</scope>
</reference>
<dbReference type="InterPro" id="IPR003959">
    <property type="entry name" value="ATPase_AAA_core"/>
</dbReference>
<dbReference type="GO" id="GO:0005634">
    <property type="term" value="C:nucleus"/>
    <property type="evidence" value="ECO:0007669"/>
    <property type="project" value="TreeGrafter"/>
</dbReference>
<sequence>MEDIILHIEICQSADSTLRKTVIERAVFQEFFGKIIQLETVVYGKDCEHLCDHVDTVICYEENLLKEPIEIQDASIVKYYIYRLTQEGAATEIMKSDSDELSVASHWLLPTQEFHNLWDNLYYDGDVKDKLLRFVQTIMSFSDHNVNPNIISCNKVILLHGPPGTGKTSLCKALAQKLAIRMGDRFTHGEFIEINSHSLFSKWFSESGKLVMKLFDEIRNMVQNEKALICILIDEVESLAHARNLCTNGNEPSDSIRVVNALLTQLDQIKRYPNVLILTTSNMTEVIDLAFVDRADIKQYLGNPCVKAIYSIYRSCLNELMKTDLLEEKDIYDIPEIDKDKGMLEYRMSPRHVSTKLLKISEMSEGLSGRTLRKIPFLAYALYLPRLSTSKIALDEFLPAMRTAVIKQKEESRLQQS</sequence>
<dbReference type="PRINTS" id="PR00300">
    <property type="entry name" value="CLPPROTEASEA"/>
</dbReference>
<evidence type="ECO:0000256" key="3">
    <source>
        <dbReference type="ARBA" id="ARBA00022840"/>
    </source>
</evidence>
<dbReference type="STRING" id="2015173.A0A026WPD3"/>
<dbReference type="InterPro" id="IPR027417">
    <property type="entry name" value="P-loop_NTPase"/>
</dbReference>
<evidence type="ECO:0000313" key="7">
    <source>
        <dbReference type="EMBL" id="EZA57516.1"/>
    </source>
</evidence>
<dbReference type="CDD" id="cd19508">
    <property type="entry name" value="RecA-like_Pch2-like"/>
    <property type="match status" value="1"/>
</dbReference>
<dbReference type="InterPro" id="IPR003960">
    <property type="entry name" value="ATPase_AAA_CS"/>
</dbReference>
<evidence type="ECO:0000313" key="10">
    <source>
        <dbReference type="Proteomes" id="UP000279307"/>
    </source>
</evidence>
<dbReference type="Proteomes" id="UP000053097">
    <property type="component" value="Unassembled WGS sequence"/>
</dbReference>
<dbReference type="OrthoDB" id="10042665at2759"/>
<proteinExistence type="inferred from homology"/>
<keyword evidence="2 5" id="KW-0547">Nucleotide-binding</keyword>
<evidence type="ECO:0000256" key="4">
    <source>
        <dbReference type="ARBA" id="ARBA00023254"/>
    </source>
</evidence>